<feature type="compositionally biased region" description="Polar residues" evidence="2">
    <location>
        <begin position="337"/>
        <end position="351"/>
    </location>
</feature>
<protein>
    <recommendedName>
        <fullName evidence="7">Ternary complex factor MIP1 leucine-zipper protein</fullName>
    </recommendedName>
</protein>
<dbReference type="Pfam" id="PF14389">
    <property type="entry name" value="Lzipper-MIP1"/>
    <property type="match status" value="1"/>
</dbReference>
<feature type="compositionally biased region" description="Polar residues" evidence="2">
    <location>
        <begin position="250"/>
        <end position="265"/>
    </location>
</feature>
<dbReference type="EMBL" id="LUHQ01000004">
    <property type="protein sequence ID" value="OAP00770.1"/>
    <property type="molecule type" value="Genomic_DNA"/>
</dbReference>
<feature type="domain" description="DUF547" evidence="3">
    <location>
        <begin position="437"/>
        <end position="566"/>
    </location>
</feature>
<gene>
    <name evidence="5" type="ordered locus">AXX17_At4g42250</name>
</gene>
<evidence type="ECO:0000259" key="3">
    <source>
        <dbReference type="Pfam" id="PF04784"/>
    </source>
</evidence>
<feature type="compositionally biased region" description="Low complexity" evidence="2">
    <location>
        <begin position="221"/>
        <end position="234"/>
    </location>
</feature>
<accession>A0A178V368</accession>
<organism evidence="5 6">
    <name type="scientific">Arabidopsis thaliana</name>
    <name type="common">Mouse-ear cress</name>
    <dbReference type="NCBI Taxonomy" id="3702"/>
    <lineage>
        <taxon>Eukaryota</taxon>
        <taxon>Viridiplantae</taxon>
        <taxon>Streptophyta</taxon>
        <taxon>Embryophyta</taxon>
        <taxon>Tracheophyta</taxon>
        <taxon>Spermatophyta</taxon>
        <taxon>Magnoliopsida</taxon>
        <taxon>eudicotyledons</taxon>
        <taxon>Gunneridae</taxon>
        <taxon>Pentapetalae</taxon>
        <taxon>rosids</taxon>
        <taxon>malvids</taxon>
        <taxon>Brassicales</taxon>
        <taxon>Brassicaceae</taxon>
        <taxon>Camelineae</taxon>
        <taxon>Arabidopsis</taxon>
    </lineage>
</organism>
<feature type="region of interest" description="Disordered" evidence="2">
    <location>
        <begin position="23"/>
        <end position="76"/>
    </location>
</feature>
<comment type="caution">
    <text evidence="5">The sequence shown here is derived from an EMBL/GenBank/DDBJ whole genome shotgun (WGS) entry which is preliminary data.</text>
</comment>
<dbReference type="AlphaFoldDB" id="A0A178V368"/>
<keyword evidence="1" id="KW-0175">Coiled coil</keyword>
<feature type="compositionally biased region" description="Basic and acidic residues" evidence="2">
    <location>
        <begin position="51"/>
        <end position="66"/>
    </location>
</feature>
<evidence type="ECO:0000313" key="6">
    <source>
        <dbReference type="Proteomes" id="UP000078284"/>
    </source>
</evidence>
<feature type="domain" description="Ternary complex factor MIP1 leucine-zipper" evidence="4">
    <location>
        <begin position="87"/>
        <end position="168"/>
    </location>
</feature>
<dbReference type="InterPro" id="IPR025757">
    <property type="entry name" value="MIP1_Leuzipper"/>
</dbReference>
<feature type="compositionally biased region" description="Basic and acidic residues" evidence="2">
    <location>
        <begin position="312"/>
        <end position="336"/>
    </location>
</feature>
<feature type="compositionally biased region" description="Basic and acidic residues" evidence="2">
    <location>
        <begin position="281"/>
        <end position="294"/>
    </location>
</feature>
<dbReference type="PANTHER" id="PTHR46248:SF12">
    <property type="entry name" value="TERNARY COMPLEX FACTOR MIP1 LEUCINE-ZIPPER PROTEIN"/>
    <property type="match status" value="1"/>
</dbReference>
<evidence type="ECO:0000256" key="2">
    <source>
        <dbReference type="SAM" id="MobiDB-lite"/>
    </source>
</evidence>
<dbReference type="Pfam" id="PF04784">
    <property type="entry name" value="DUF547"/>
    <property type="match status" value="1"/>
</dbReference>
<dbReference type="Proteomes" id="UP000078284">
    <property type="component" value="Chromosome 4"/>
</dbReference>
<reference evidence="6" key="1">
    <citation type="journal article" date="2016" name="Proc. Natl. Acad. Sci. U.S.A.">
        <title>Chromosome-level assembly of Arabidopsis thaliana Ler reveals the extent of translocation and inversion polymorphisms.</title>
        <authorList>
            <person name="Zapata L."/>
            <person name="Ding J."/>
            <person name="Willing E.M."/>
            <person name="Hartwig B."/>
            <person name="Bezdan D."/>
            <person name="Jiao W.B."/>
            <person name="Patel V."/>
            <person name="Velikkakam James G."/>
            <person name="Koornneef M."/>
            <person name="Ossowski S."/>
            <person name="Schneeberger K."/>
        </authorList>
    </citation>
    <scope>NUCLEOTIDE SEQUENCE [LARGE SCALE GENOMIC DNA]</scope>
    <source>
        <strain evidence="6">cv. Landsberg erecta</strain>
    </source>
</reference>
<dbReference type="ExpressionAtlas" id="A0A178V368">
    <property type="expression patterns" value="baseline and differential"/>
</dbReference>
<feature type="region of interest" description="Disordered" evidence="2">
    <location>
        <begin position="177"/>
        <end position="351"/>
    </location>
</feature>
<name>A0A178V368_ARATH</name>
<proteinExistence type="predicted"/>
<feature type="compositionally biased region" description="Low complexity" evidence="2">
    <location>
        <begin position="179"/>
        <end position="191"/>
    </location>
</feature>
<feature type="coiled-coil region" evidence="1">
    <location>
        <begin position="84"/>
        <end position="164"/>
    </location>
</feature>
<feature type="compositionally biased region" description="Basic and acidic residues" evidence="2">
    <location>
        <begin position="23"/>
        <end position="34"/>
    </location>
</feature>
<dbReference type="InterPro" id="IPR006869">
    <property type="entry name" value="DUF547"/>
</dbReference>
<evidence type="ECO:0000259" key="4">
    <source>
        <dbReference type="Pfam" id="PF14389"/>
    </source>
</evidence>
<evidence type="ECO:0000256" key="1">
    <source>
        <dbReference type="SAM" id="Coils"/>
    </source>
</evidence>
<evidence type="ECO:0000313" key="5">
    <source>
        <dbReference type="EMBL" id="OAP00770.1"/>
    </source>
</evidence>
<dbReference type="PANTHER" id="PTHR46248">
    <property type="entry name" value="EXPRESSED PROTEIN"/>
    <property type="match status" value="1"/>
</dbReference>
<sequence>MFYLDGSLFLSLGFISVRVERKQKLKTDRERERSAMNTSVRAVLSSMKAPSKHDTTHHQDEKKKMESQGNGAVANSGKSLVNRRRANKEKKMDLLQDVDKLKRKLRQEENVHRALERAFTRPLGALPRLPSYLPRHTLELLAEVAVLEEEVVRLEEQVVNFRQGLYQEAVYISSKRNLESPNNNSLNENSPVRSTKHQRSKSMSQHEFNSMITPTKKHQQSLSRSISSRKLFSSDQTVNDRSGQRVVSGKQASPKSNLSSVTNTKPVDVRGKENQTSSNASKDKKNKESPEKKLGRFLTSVKKKKPLIKPEAAADKHSESTKLQLDDRLADQDKAQESVSGSSSEDKTLQSGNVANRVSEDLLKCLVTIILRISSSKDIVLDPYNNCSEWRTRELGAYKHFSSVDTSSVDLGRRINASFLIHRLKFLLNKLSVVNLDGLSHQQKLAFWINTYNSCVMNAFLEHGIPATPEMVVALMQKATIIVGGHSLNAITIEHFILRLPYHLKFTCPKTATHEEMRAHSTFGLEWSEPLVTFALACGSWSSPAVRVYTAANVEEELEAAKRDYLQASVGISKNNKLMLPKVLDWYLLDFAKDLESLLDWVCLQLPDKLREEANKCMERKNKESLMELVQVVPYDFSFRLLLHQ</sequence>
<evidence type="ECO:0008006" key="7">
    <source>
        <dbReference type="Google" id="ProtNLM"/>
    </source>
</evidence>
<feature type="compositionally biased region" description="Polar residues" evidence="2">
    <location>
        <begin position="201"/>
        <end position="213"/>
    </location>
</feature>